<gene>
    <name evidence="1" type="ORF">BMMGA3_03325</name>
</gene>
<dbReference type="RefSeq" id="WP_003347820.1">
    <property type="nucleotide sequence ID" value="NZ_ADWW01000003.1"/>
</dbReference>
<protein>
    <submittedName>
        <fullName evidence="1">Uncharacterized protein</fullName>
    </submittedName>
</protein>
<dbReference type="HOGENOM" id="CLU_194317_0_0_9"/>
<proteinExistence type="predicted"/>
<evidence type="ECO:0000313" key="2">
    <source>
        <dbReference type="Proteomes" id="UP000027602"/>
    </source>
</evidence>
<sequence length="77" mass="9161">MRINLTIHLDIEGQKLSQSRSFPVQKEECIPTIAYKWIRQIKRKTGYRDTRIDKVVYNGEQDITEKVLTLVRRQSQV</sequence>
<accession>I3E2Q2</accession>
<organism evidence="1 2">
    <name type="scientific">Bacillus methanolicus (strain MGA3 / ATCC 53907)</name>
    <dbReference type="NCBI Taxonomy" id="796606"/>
    <lineage>
        <taxon>Bacteria</taxon>
        <taxon>Bacillati</taxon>
        <taxon>Bacillota</taxon>
        <taxon>Bacilli</taxon>
        <taxon>Bacillales</taxon>
        <taxon>Bacillaceae</taxon>
        <taxon>Bacillus</taxon>
    </lineage>
</organism>
<name>I3E2Q2_BACMM</name>
<reference evidence="1 2" key="1">
    <citation type="journal article" date="2015" name="BMC Genomics">
        <title>Transcriptome analysis of thermophilic methylotrophic Bacillus methanolicus MGA3 using RNA-sequencing provides detailed insights into its previously uncharted transcriptional landscape.</title>
        <authorList>
            <person name="Irla M."/>
            <person name="Neshat A."/>
            <person name="Brautaset T."/>
            <person name="Ruckert C."/>
            <person name="Kalinowski J."/>
            <person name="Wendisch V.F."/>
        </authorList>
    </citation>
    <scope>NUCLEOTIDE SEQUENCE [LARGE SCALE GENOMIC DNA]</scope>
    <source>
        <strain evidence="2">MGA3 / ATCC 53907</strain>
    </source>
</reference>
<dbReference type="Proteomes" id="UP000027602">
    <property type="component" value="Chromosome"/>
</dbReference>
<dbReference type="AlphaFoldDB" id="I3E2Q2"/>
<keyword evidence="2" id="KW-1185">Reference proteome</keyword>
<evidence type="ECO:0000313" key="1">
    <source>
        <dbReference type="EMBL" id="AIE59125.1"/>
    </source>
</evidence>
<dbReference type="KEGG" id="bmet:BMMGA3_03325"/>
<dbReference type="EMBL" id="CP007739">
    <property type="protein sequence ID" value="AIE59125.1"/>
    <property type="molecule type" value="Genomic_DNA"/>
</dbReference>